<comment type="caution">
    <text evidence="1">The sequence shown here is derived from an EMBL/GenBank/DDBJ whole genome shotgun (WGS) entry which is preliminary data.</text>
</comment>
<accession>A0A835GNT7</accession>
<dbReference type="AlphaFoldDB" id="A0A835GNT7"/>
<evidence type="ECO:0000313" key="1">
    <source>
        <dbReference type="EMBL" id="KAF9422140.1"/>
    </source>
</evidence>
<proteinExistence type="predicted"/>
<keyword evidence="2" id="KW-1185">Reference proteome</keyword>
<name>A0A835GNT7_SPOEX</name>
<dbReference type="EMBL" id="JACKWZ010000019">
    <property type="protein sequence ID" value="KAF9422140.1"/>
    <property type="molecule type" value="Genomic_DNA"/>
</dbReference>
<organism evidence="1 2">
    <name type="scientific">Spodoptera exigua</name>
    <name type="common">Beet armyworm</name>
    <name type="synonym">Noctua fulgens</name>
    <dbReference type="NCBI Taxonomy" id="7107"/>
    <lineage>
        <taxon>Eukaryota</taxon>
        <taxon>Metazoa</taxon>
        <taxon>Ecdysozoa</taxon>
        <taxon>Arthropoda</taxon>
        <taxon>Hexapoda</taxon>
        <taxon>Insecta</taxon>
        <taxon>Pterygota</taxon>
        <taxon>Neoptera</taxon>
        <taxon>Endopterygota</taxon>
        <taxon>Lepidoptera</taxon>
        <taxon>Glossata</taxon>
        <taxon>Ditrysia</taxon>
        <taxon>Noctuoidea</taxon>
        <taxon>Noctuidae</taxon>
        <taxon>Amphipyrinae</taxon>
        <taxon>Spodoptera</taxon>
    </lineage>
</organism>
<reference evidence="1" key="1">
    <citation type="submission" date="2020-08" db="EMBL/GenBank/DDBJ databases">
        <title>Spodoptera exigua strain:BAW_Kor-Di-RS1 Genome sequencing and assembly.</title>
        <authorList>
            <person name="Kim J."/>
            <person name="Nam H.Y."/>
            <person name="Kwon M."/>
            <person name="Choi J.H."/>
            <person name="Cho S.R."/>
            <person name="Kim G.-H."/>
        </authorList>
    </citation>
    <scope>NUCLEOTIDE SEQUENCE</scope>
    <source>
        <strain evidence="1">BAW_Kor-Di-RS1</strain>
        <tissue evidence="1">Whole-body</tissue>
    </source>
</reference>
<gene>
    <name evidence="1" type="ORF">HW555_002161</name>
</gene>
<sequence length="110" mass="12414">MQVEHVGGMFVQGSQRRVRRVVQCDGLAIRTLACRVTPGIILPRWSKVVNSERSLGHGKKKYHGINIMYSDIMVVSNDIVFVALLKVLMHIDNDINLLGQVLENIILYTL</sequence>
<dbReference type="Proteomes" id="UP000648187">
    <property type="component" value="Unassembled WGS sequence"/>
</dbReference>
<protein>
    <submittedName>
        <fullName evidence="1">Uncharacterized protein</fullName>
    </submittedName>
</protein>
<evidence type="ECO:0000313" key="2">
    <source>
        <dbReference type="Proteomes" id="UP000648187"/>
    </source>
</evidence>